<comment type="caution">
    <text evidence="1">The sequence shown here is derived from an EMBL/GenBank/DDBJ whole genome shotgun (WGS) entry which is preliminary data.</text>
</comment>
<dbReference type="InterPro" id="IPR014951">
    <property type="entry name" value="DUF1822"/>
</dbReference>
<reference evidence="1" key="1">
    <citation type="journal article" date="2020" name="mSystems">
        <title>Genome- and Community-Level Interaction Insights into Carbon Utilization and Element Cycling Functions of Hydrothermarchaeota in Hydrothermal Sediment.</title>
        <authorList>
            <person name="Zhou Z."/>
            <person name="Liu Y."/>
            <person name="Xu W."/>
            <person name="Pan J."/>
            <person name="Luo Z.H."/>
            <person name="Li M."/>
        </authorList>
    </citation>
    <scope>NUCLEOTIDE SEQUENCE [LARGE SCALE GENOMIC DNA]</scope>
    <source>
        <strain evidence="1">SpSt-418</strain>
    </source>
</reference>
<organism evidence="1">
    <name type="scientific">Oscillatoriales cyanobacterium SpSt-418</name>
    <dbReference type="NCBI Taxonomy" id="2282169"/>
    <lineage>
        <taxon>Bacteria</taxon>
        <taxon>Bacillati</taxon>
        <taxon>Cyanobacteriota</taxon>
        <taxon>Cyanophyceae</taxon>
        <taxon>Oscillatoriophycideae</taxon>
        <taxon>Oscillatoriales</taxon>
    </lineage>
</organism>
<gene>
    <name evidence="1" type="ORF">ENR64_12195</name>
</gene>
<dbReference type="EMBL" id="DSRU01000173">
    <property type="protein sequence ID" value="HFM98494.1"/>
    <property type="molecule type" value="Genomic_DNA"/>
</dbReference>
<evidence type="ECO:0000313" key="1">
    <source>
        <dbReference type="EMBL" id="HFM98494.1"/>
    </source>
</evidence>
<dbReference type="AlphaFoldDB" id="A0A7C3PF53"/>
<protein>
    <submittedName>
        <fullName evidence="1">DUF1822 family protein</fullName>
    </submittedName>
</protein>
<name>A0A7C3PF53_9CYAN</name>
<dbReference type="Pfam" id="PF08852">
    <property type="entry name" value="DUF1822"/>
    <property type="match status" value="1"/>
</dbReference>
<proteinExistence type="predicted"/>
<accession>A0A7C3PF53</accession>
<sequence>MTQYTPANGNSRFDFPISQAAFEIARQFAQQQPNPTKAAQVQRNTLAVWAVNDYLQMLGVPTNLPASDSWNPIVRTCADVADLEILHLGKLECCRVSLATQSCQIPPEAWGDRIGYLAVHVDDAIATATIFGFLPQVNQEVIALNAWHPPERIFDHLHQLQHASKTTPTTRLSEWLTGQITVGWQAVESLLNPQQLSFAFRGAATVEADVAKPAVSSEQAKYITFEQHDPIALVVKLTQRDQLTVEILLQVYPLGRSSYLEPGLSLAVMESAETPLLEAQAQANDDYLQLVFQGEPGETFAVRITIVGDHYEEWFVI</sequence>